<keyword evidence="2" id="KW-1185">Reference proteome</keyword>
<evidence type="ECO:0000313" key="3">
    <source>
        <dbReference type="WBParaSite" id="Hba_02010"/>
    </source>
</evidence>
<accession>A0A1I7WBD4</accession>
<proteinExistence type="predicted"/>
<protein>
    <submittedName>
        <fullName evidence="3">Transmembrane protein</fullName>
    </submittedName>
</protein>
<name>A0A1I7WBD4_HETBA</name>
<dbReference type="Proteomes" id="UP000095283">
    <property type="component" value="Unplaced"/>
</dbReference>
<keyword evidence="1" id="KW-0472">Membrane</keyword>
<evidence type="ECO:0000313" key="2">
    <source>
        <dbReference type="Proteomes" id="UP000095283"/>
    </source>
</evidence>
<keyword evidence="1" id="KW-0812">Transmembrane</keyword>
<keyword evidence="1" id="KW-1133">Transmembrane helix</keyword>
<sequence length="201" mass="23992">MPDFYLLNVSGVDSRRALSKQFGSMKYDSYSVLYLKYYINFQWFRVVIATSSKSTSTTERNAQVGHFNLYFTMNNHFYTYVMKFMNEIRQDIEDVLFRMKPWRHETKMKHGDHILFNCHKTIYLAIEIIVSYLFSSQNGNMGWRFGIKNIFVHMMLFVVFLALRKHDVCFLVTCRATAPVGTRYDVRQPFKDQIQYCLVIR</sequence>
<reference evidence="3" key="1">
    <citation type="submission" date="2016-11" db="UniProtKB">
        <authorList>
            <consortium name="WormBaseParasite"/>
        </authorList>
    </citation>
    <scope>IDENTIFICATION</scope>
</reference>
<dbReference type="AlphaFoldDB" id="A0A1I7WBD4"/>
<organism evidence="2 3">
    <name type="scientific">Heterorhabditis bacteriophora</name>
    <name type="common">Entomopathogenic nematode worm</name>
    <dbReference type="NCBI Taxonomy" id="37862"/>
    <lineage>
        <taxon>Eukaryota</taxon>
        <taxon>Metazoa</taxon>
        <taxon>Ecdysozoa</taxon>
        <taxon>Nematoda</taxon>
        <taxon>Chromadorea</taxon>
        <taxon>Rhabditida</taxon>
        <taxon>Rhabditina</taxon>
        <taxon>Rhabditomorpha</taxon>
        <taxon>Strongyloidea</taxon>
        <taxon>Heterorhabditidae</taxon>
        <taxon>Heterorhabditis</taxon>
    </lineage>
</organism>
<dbReference type="WBParaSite" id="Hba_02010">
    <property type="protein sequence ID" value="Hba_02010"/>
    <property type="gene ID" value="Hba_02010"/>
</dbReference>
<feature type="transmembrane region" description="Helical" evidence="1">
    <location>
        <begin position="146"/>
        <end position="163"/>
    </location>
</feature>
<evidence type="ECO:0000256" key="1">
    <source>
        <dbReference type="SAM" id="Phobius"/>
    </source>
</evidence>